<dbReference type="GeneID" id="92374283"/>
<dbReference type="Proteomes" id="UP000195570">
    <property type="component" value="Unassembled WGS sequence"/>
</dbReference>
<comment type="caution">
    <text evidence="1">The sequence shown here is derived from an EMBL/GenBank/DDBJ whole genome shotgun (WGS) entry which is preliminary data.</text>
</comment>
<keyword evidence="2" id="KW-1185">Reference proteome</keyword>
<protein>
    <submittedName>
        <fullName evidence="1">Uncharacterized protein</fullName>
    </submittedName>
</protein>
<organism evidence="1 2">
    <name type="scientific">Trypanosoma equiperdum</name>
    <dbReference type="NCBI Taxonomy" id="5694"/>
    <lineage>
        <taxon>Eukaryota</taxon>
        <taxon>Discoba</taxon>
        <taxon>Euglenozoa</taxon>
        <taxon>Kinetoplastea</taxon>
        <taxon>Metakinetoplastina</taxon>
        <taxon>Trypanosomatida</taxon>
        <taxon>Trypanosomatidae</taxon>
        <taxon>Trypanosoma</taxon>
    </lineage>
</organism>
<gene>
    <name evidence="1" type="ORF">TEOVI_000034300</name>
</gene>
<dbReference type="RefSeq" id="XP_067078232.1">
    <property type="nucleotide sequence ID" value="XM_067222131.1"/>
</dbReference>
<dbReference type="VEuPathDB" id="TriTrypDB:TEOVI_000034300"/>
<name>A0A1G4I4M8_TRYEQ</name>
<accession>A0A1G4I4M8</accession>
<evidence type="ECO:0000313" key="1">
    <source>
        <dbReference type="EMBL" id="SCU66831.1"/>
    </source>
</evidence>
<dbReference type="AlphaFoldDB" id="A0A1G4I4M8"/>
<proteinExistence type="predicted"/>
<reference evidence="1" key="1">
    <citation type="submission" date="2016-09" db="EMBL/GenBank/DDBJ databases">
        <authorList>
            <person name="Hebert L."/>
            <person name="Moumen B."/>
        </authorList>
    </citation>
    <scope>NUCLEOTIDE SEQUENCE [LARGE SCALE GENOMIC DNA]</scope>
    <source>
        <strain evidence="1">OVI</strain>
    </source>
</reference>
<evidence type="ECO:0000313" key="2">
    <source>
        <dbReference type="Proteomes" id="UP000195570"/>
    </source>
</evidence>
<dbReference type="EMBL" id="CZPT02000621">
    <property type="protein sequence ID" value="SCU66831.1"/>
    <property type="molecule type" value="Genomic_DNA"/>
</dbReference>
<sequence length="383" mass="43084">MNHGSRGIDDSIKGALLRLEEAATIMHTQYRQLRRSTAASQHHLLTQLHREEVPLAGRKGTDTAPTVYHLPLPLPVAANPEASAPSYYRHEAERMQAMSAYRLRESQFMARKLLLASLWKQYVINSWFNPHVVDGFYYRVTTKLSELRSRLERAAAVVHAERLVETLPVIAKHGIQLKRKRRLGEALSLTVRVAREFINCTGNGTERLNVQAPLGSPLPFTSRDFSEVVQYLVSRAVERREESGAGFAAAVQSLSLLQTLDTPATLQCLAKEWKFDNISLNHNSTRSIYKWYSHVICEAMREKARVTSNVLVNRRQQREQNEAHWCNMRAKALTVLRNASCDGTGAATASEGPGDDDTAAGQQECLLSLVLSSIQQEEDVRER</sequence>